<dbReference type="InterPro" id="IPR012677">
    <property type="entry name" value="Nucleotide-bd_a/b_plait_sf"/>
</dbReference>
<dbReference type="PaxDb" id="3218-PP1S240_100V6.1"/>
<feature type="region of interest" description="Disordered" evidence="2">
    <location>
        <begin position="115"/>
        <end position="187"/>
    </location>
</feature>
<dbReference type="InterPro" id="IPR058942">
    <property type="entry name" value="AT3G52170-like"/>
</dbReference>
<dbReference type="GeneID" id="112283648"/>
<dbReference type="GO" id="GO:0003729">
    <property type="term" value="F:mRNA binding"/>
    <property type="evidence" value="ECO:0000318"/>
    <property type="project" value="GO_Central"/>
</dbReference>
<dbReference type="InterPro" id="IPR000504">
    <property type="entry name" value="RRM_dom"/>
</dbReference>
<sequence length="633" mass="69405">MALRLWSKRATGLTHLAPACQFLCNNLSTVKASFEAHDSATFHEADSTSERKKERLSRKERTALVESFVIKHMQAHEGEFPSVSVVLKETGGGRSAVKEILHDVQSRFTQLSKQTSSIVSNSRIATDGIPEEDGVDSSASGLGVVGDPLSEMSTDAETSGTSSDDSEDSDDAEGSIEEFDPEDVGNGAIIEELEGIPEAEGKSVTFTNGQMIGSSHGEIETHSGLWSRLRKLGASQGSKPRQSSQQSPSDGDHLRQDVDQNNSTKENRAPSGSVALSFSDVTDLNIKNSAQKVGSNGRDEQEDRHGLFLRYLSPQATPADLKEAFSDCGEIIRAQAIKPRTHQKYTYGFVDFKTAEALQKALEKDKVYIKGVRIRKEPSSSTPKIPDRNGNVNPLTVDFAQSRVSDNSPGSFLGPSKSKGIRRTGYSVAVEDVPLHIPLTEVKEALSKYGEIAHSSRKEGHGGYIANVEFKGEDARKKALSAKSVQLNGMHYSILRVDPIKTSVVRLNNAGFVDNTEQIQATCELHGRVDKVISRCDGIVDVYFHPSELENMPRILSRLNEVKVEGQVWQAQPSSCMDPSSYLSLMRTRGGQEWLQQESERMLGRIESALKHLVVEVEDLQRVVKMKTEYVAS</sequence>
<dbReference type="KEGG" id="ppp:112283648"/>
<gene>
    <name evidence="5" type="primary">LOC112283648</name>
    <name evidence="4" type="ORF">PHYPA_009039</name>
</gene>
<dbReference type="CDD" id="cd00590">
    <property type="entry name" value="RRM_SF"/>
    <property type="match status" value="1"/>
</dbReference>
<feature type="compositionally biased region" description="Acidic residues" evidence="2">
    <location>
        <begin position="164"/>
        <end position="183"/>
    </location>
</feature>
<dbReference type="RefSeq" id="XP_024378442.1">
    <property type="nucleotide sequence ID" value="XM_024522674.2"/>
</dbReference>
<accession>A0A2K1KFX1</accession>
<dbReference type="PANTHER" id="PTHR34568:SF5">
    <property type="entry name" value="RNA-BINDING (RRM_RBD_RNP MOTIFS) FAMILY PROTEIN"/>
    <property type="match status" value="1"/>
</dbReference>
<dbReference type="EMBL" id="ABEU02000006">
    <property type="protein sequence ID" value="PNR52665.1"/>
    <property type="molecule type" value="Genomic_DNA"/>
</dbReference>
<dbReference type="Pfam" id="PF00076">
    <property type="entry name" value="RRM_1"/>
    <property type="match status" value="1"/>
</dbReference>
<feature type="compositionally biased region" description="Low complexity" evidence="2">
    <location>
        <begin position="235"/>
        <end position="249"/>
    </location>
</feature>
<dbReference type="FunFam" id="3.30.70.330:FF:001584">
    <property type="entry name" value="Predicted protein"/>
    <property type="match status" value="1"/>
</dbReference>
<evidence type="ECO:0000256" key="2">
    <source>
        <dbReference type="SAM" id="MobiDB-lite"/>
    </source>
</evidence>
<dbReference type="OrthoDB" id="1923695at2759"/>
<dbReference type="AlphaFoldDB" id="A0A2K1KFX1"/>
<organism evidence="4">
    <name type="scientific">Physcomitrium patens</name>
    <name type="common">Spreading-leaved earth moss</name>
    <name type="synonym">Physcomitrella patens</name>
    <dbReference type="NCBI Taxonomy" id="3218"/>
    <lineage>
        <taxon>Eukaryota</taxon>
        <taxon>Viridiplantae</taxon>
        <taxon>Streptophyta</taxon>
        <taxon>Embryophyta</taxon>
        <taxon>Bryophyta</taxon>
        <taxon>Bryophytina</taxon>
        <taxon>Bryopsida</taxon>
        <taxon>Funariidae</taxon>
        <taxon>Funariales</taxon>
        <taxon>Funariaceae</taxon>
        <taxon>Physcomitrium</taxon>
    </lineage>
</organism>
<dbReference type="EnsemblPlants" id="Pp3c6_16530V3.2">
    <property type="protein sequence ID" value="Pp3c6_16530V3.2"/>
    <property type="gene ID" value="Pp3c6_16530"/>
</dbReference>
<evidence type="ECO:0000259" key="3">
    <source>
        <dbReference type="PROSITE" id="PS50102"/>
    </source>
</evidence>
<feature type="region of interest" description="Disordered" evidence="2">
    <location>
        <begin position="231"/>
        <end position="274"/>
    </location>
</feature>
<evidence type="ECO:0000313" key="4">
    <source>
        <dbReference type="EMBL" id="PNR52665.1"/>
    </source>
</evidence>
<protein>
    <recommendedName>
        <fullName evidence="3">RRM domain-containing protein</fullName>
    </recommendedName>
</protein>
<reference evidence="4 6" key="2">
    <citation type="journal article" date="2018" name="Plant J.">
        <title>The Physcomitrella patens chromosome-scale assembly reveals moss genome structure and evolution.</title>
        <authorList>
            <person name="Lang D."/>
            <person name="Ullrich K.K."/>
            <person name="Murat F."/>
            <person name="Fuchs J."/>
            <person name="Jenkins J."/>
            <person name="Haas F.B."/>
            <person name="Piednoel M."/>
            <person name="Gundlach H."/>
            <person name="Van Bel M."/>
            <person name="Meyberg R."/>
            <person name="Vives C."/>
            <person name="Morata J."/>
            <person name="Symeonidi A."/>
            <person name="Hiss M."/>
            <person name="Muchero W."/>
            <person name="Kamisugi Y."/>
            <person name="Saleh O."/>
            <person name="Blanc G."/>
            <person name="Decker E.L."/>
            <person name="van Gessel N."/>
            <person name="Grimwood J."/>
            <person name="Hayes R.D."/>
            <person name="Graham S.W."/>
            <person name="Gunter L.E."/>
            <person name="McDaniel S.F."/>
            <person name="Hoernstein S.N.W."/>
            <person name="Larsson A."/>
            <person name="Li F.W."/>
            <person name="Perroud P.F."/>
            <person name="Phillips J."/>
            <person name="Ranjan P."/>
            <person name="Rokshar D.S."/>
            <person name="Rothfels C.J."/>
            <person name="Schneider L."/>
            <person name="Shu S."/>
            <person name="Stevenson D.W."/>
            <person name="Thummler F."/>
            <person name="Tillich M."/>
            <person name="Villarreal Aguilar J.C."/>
            <person name="Widiez T."/>
            <person name="Wong G.K."/>
            <person name="Wymore A."/>
            <person name="Zhang Y."/>
            <person name="Zimmer A.D."/>
            <person name="Quatrano R.S."/>
            <person name="Mayer K.F.X."/>
            <person name="Goodstein D."/>
            <person name="Casacuberta J.M."/>
            <person name="Vandepoele K."/>
            <person name="Reski R."/>
            <person name="Cuming A.C."/>
            <person name="Tuskan G.A."/>
            <person name="Maumus F."/>
            <person name="Salse J."/>
            <person name="Schmutz J."/>
            <person name="Rensing S.A."/>
        </authorList>
    </citation>
    <scope>NUCLEOTIDE SEQUENCE [LARGE SCALE GENOMIC DNA]</scope>
    <source>
        <strain evidence="5 6">cv. Gransden 2004</strain>
    </source>
</reference>
<dbReference type="Gramene" id="Pp3c6_16530V3.1">
    <property type="protein sequence ID" value="Pp3c6_16530V3.1"/>
    <property type="gene ID" value="Pp3c6_16530"/>
</dbReference>
<proteinExistence type="predicted"/>
<dbReference type="SMART" id="SM00360">
    <property type="entry name" value="RRM"/>
    <property type="match status" value="2"/>
</dbReference>
<feature type="domain" description="RRM" evidence="3">
    <location>
        <begin position="305"/>
        <end position="402"/>
    </location>
</feature>
<keyword evidence="6" id="KW-1185">Reference proteome</keyword>
<dbReference type="OMA" id="THLAPAC"/>
<dbReference type="Proteomes" id="UP000006727">
    <property type="component" value="Chromosome 6"/>
</dbReference>
<dbReference type="GO" id="GO:0005829">
    <property type="term" value="C:cytosol"/>
    <property type="evidence" value="ECO:0000318"/>
    <property type="project" value="GO_Central"/>
</dbReference>
<dbReference type="Pfam" id="PF25896">
    <property type="entry name" value="HTH_AT3G52170"/>
    <property type="match status" value="1"/>
</dbReference>
<dbReference type="PROSITE" id="PS50102">
    <property type="entry name" value="RRM"/>
    <property type="match status" value="1"/>
</dbReference>
<keyword evidence="1" id="KW-0694">RNA-binding</keyword>
<name>A0A2K1KFX1_PHYPA</name>
<feature type="compositionally biased region" description="Low complexity" evidence="2">
    <location>
        <begin position="153"/>
        <end position="163"/>
    </location>
</feature>
<dbReference type="InterPro" id="IPR058941">
    <property type="entry name" value="HTH_AT3G52170-like"/>
</dbReference>
<evidence type="ECO:0000313" key="5">
    <source>
        <dbReference type="EnsemblPlants" id="Pp3c6_16530V3.1"/>
    </source>
</evidence>
<reference evidence="5" key="3">
    <citation type="submission" date="2020-12" db="UniProtKB">
        <authorList>
            <consortium name="EnsemblPlants"/>
        </authorList>
    </citation>
    <scope>IDENTIFICATION</scope>
</reference>
<dbReference type="InterPro" id="IPR035979">
    <property type="entry name" value="RBD_domain_sf"/>
</dbReference>
<evidence type="ECO:0000256" key="1">
    <source>
        <dbReference type="PROSITE-ProRule" id="PRU00176"/>
    </source>
</evidence>
<dbReference type="Gramene" id="Pp3c6_16530V3.2">
    <property type="protein sequence ID" value="Pp3c6_16530V3.2"/>
    <property type="gene ID" value="Pp3c6_16530"/>
</dbReference>
<reference evidence="4 6" key="1">
    <citation type="journal article" date="2008" name="Science">
        <title>The Physcomitrella genome reveals evolutionary insights into the conquest of land by plants.</title>
        <authorList>
            <person name="Rensing S."/>
            <person name="Lang D."/>
            <person name="Zimmer A."/>
            <person name="Terry A."/>
            <person name="Salamov A."/>
            <person name="Shapiro H."/>
            <person name="Nishiyama T."/>
            <person name="Perroud P.-F."/>
            <person name="Lindquist E."/>
            <person name="Kamisugi Y."/>
            <person name="Tanahashi T."/>
            <person name="Sakakibara K."/>
            <person name="Fujita T."/>
            <person name="Oishi K."/>
            <person name="Shin-I T."/>
            <person name="Kuroki Y."/>
            <person name="Toyoda A."/>
            <person name="Suzuki Y."/>
            <person name="Hashimoto A."/>
            <person name="Yamaguchi K."/>
            <person name="Sugano A."/>
            <person name="Kohara Y."/>
            <person name="Fujiyama A."/>
            <person name="Anterola A."/>
            <person name="Aoki S."/>
            <person name="Ashton N."/>
            <person name="Barbazuk W.B."/>
            <person name="Barker E."/>
            <person name="Bennetzen J."/>
            <person name="Bezanilla M."/>
            <person name="Blankenship R."/>
            <person name="Cho S.H."/>
            <person name="Dutcher S."/>
            <person name="Estelle M."/>
            <person name="Fawcett J.A."/>
            <person name="Gundlach H."/>
            <person name="Hanada K."/>
            <person name="Heyl A."/>
            <person name="Hicks K.A."/>
            <person name="Hugh J."/>
            <person name="Lohr M."/>
            <person name="Mayer K."/>
            <person name="Melkozernov A."/>
            <person name="Murata T."/>
            <person name="Nelson D."/>
            <person name="Pils B."/>
            <person name="Prigge M."/>
            <person name="Reiss B."/>
            <person name="Renner T."/>
            <person name="Rombauts S."/>
            <person name="Rushton P."/>
            <person name="Sanderfoot A."/>
            <person name="Schween G."/>
            <person name="Shiu S.-H."/>
            <person name="Stueber K."/>
            <person name="Theodoulou F.L."/>
            <person name="Tu H."/>
            <person name="Van de Peer Y."/>
            <person name="Verrier P.J."/>
            <person name="Waters E."/>
            <person name="Wood A."/>
            <person name="Yang L."/>
            <person name="Cove D."/>
            <person name="Cuming A."/>
            <person name="Hasebe M."/>
            <person name="Lucas S."/>
            <person name="Mishler D.B."/>
            <person name="Reski R."/>
            <person name="Grigoriev I."/>
            <person name="Quatrano R.S."/>
            <person name="Boore J.L."/>
        </authorList>
    </citation>
    <scope>NUCLEOTIDE SEQUENCE [LARGE SCALE GENOMIC DNA]</scope>
    <source>
        <strain evidence="5 6">cv. Gransden 2004</strain>
    </source>
</reference>
<dbReference type="EnsemblPlants" id="Pp3c6_16530V3.1">
    <property type="protein sequence ID" value="Pp3c6_16530V3.1"/>
    <property type="gene ID" value="Pp3c6_16530"/>
</dbReference>
<dbReference type="PANTHER" id="PTHR34568">
    <property type="entry name" value="RRM DOMAIN-CONTAINING PROTEIN"/>
    <property type="match status" value="1"/>
</dbReference>
<evidence type="ECO:0000313" key="6">
    <source>
        <dbReference type="Proteomes" id="UP000006727"/>
    </source>
</evidence>
<dbReference type="Gene3D" id="3.30.70.330">
    <property type="match status" value="1"/>
</dbReference>
<feature type="compositionally biased region" description="Polar residues" evidence="2">
    <location>
        <begin position="115"/>
        <end position="124"/>
    </location>
</feature>
<dbReference type="SUPFAM" id="SSF54928">
    <property type="entry name" value="RNA-binding domain, RBD"/>
    <property type="match status" value="1"/>
</dbReference>